<dbReference type="EMBL" id="CM047947">
    <property type="protein sequence ID" value="KAI9896896.1"/>
    <property type="molecule type" value="Genomic_DNA"/>
</dbReference>
<dbReference type="Proteomes" id="UP001163324">
    <property type="component" value="Chromosome 8"/>
</dbReference>
<reference evidence="1" key="1">
    <citation type="submission" date="2022-10" db="EMBL/GenBank/DDBJ databases">
        <title>Complete Genome of Trichothecium roseum strain YXFP-22015, a Plant Pathogen Isolated from Citrus.</title>
        <authorList>
            <person name="Wang Y."/>
            <person name="Zhu L."/>
        </authorList>
    </citation>
    <scope>NUCLEOTIDE SEQUENCE</scope>
    <source>
        <strain evidence="1">YXFP-22015</strain>
    </source>
</reference>
<evidence type="ECO:0000313" key="1">
    <source>
        <dbReference type="EMBL" id="KAI9896896.1"/>
    </source>
</evidence>
<organism evidence="1 2">
    <name type="scientific">Trichothecium roseum</name>
    <dbReference type="NCBI Taxonomy" id="47278"/>
    <lineage>
        <taxon>Eukaryota</taxon>
        <taxon>Fungi</taxon>
        <taxon>Dikarya</taxon>
        <taxon>Ascomycota</taxon>
        <taxon>Pezizomycotina</taxon>
        <taxon>Sordariomycetes</taxon>
        <taxon>Hypocreomycetidae</taxon>
        <taxon>Hypocreales</taxon>
        <taxon>Hypocreales incertae sedis</taxon>
        <taxon>Trichothecium</taxon>
    </lineage>
</organism>
<accession>A0ACC0UTA6</accession>
<protein>
    <submittedName>
        <fullName evidence="1">Uncharacterized protein</fullName>
    </submittedName>
</protein>
<keyword evidence="2" id="KW-1185">Reference proteome</keyword>
<evidence type="ECO:0000313" key="2">
    <source>
        <dbReference type="Proteomes" id="UP001163324"/>
    </source>
</evidence>
<sequence length="494" mass="56480">MLHAVEAAIMDYWSHSEEAVSSLASGDEHAAEEIQTCHICGKPGTKLFTCIQCNNLSFHDSCWSKWILHEDGAVGFDRRPHEKADLEVIGRLRRTLDASTTDEEKNQELRDDEETTWFGVAQGEAHRQVFQDYGRFAFLMNESLEQMEPSPRTGKSTLIKILIERLEKRYKGEFPTPIASLPQKNHVTTTGNVHLYAEPATFYTQTPRLYADCEGLEGGEALPMGLRHLNLPRSDRLGNNMPPQARHRLPNEAKRKLKRTCHRSQRLVLWTQQHDIKKKREFLVTNLYPRLLYTFSDTVVFVLRNPRTFESTVLTKLLDWGEACIDKSLNQPTLPHAIITLNATDDVDDDQLGIAAFDHFTKNLDKPFDFFKESLKHNNIRRDFGGSILKLAFMVKEHSSHPTLRTNAREIFMLIAPMVASCITLAAARQNLFGLPERLFDEHFVTFCENALQEFSDLYWPCSFKHKRGPCRNMRSGHSDKGHQNSSGKTIAQG</sequence>
<comment type="caution">
    <text evidence="1">The sequence shown here is derived from an EMBL/GenBank/DDBJ whole genome shotgun (WGS) entry which is preliminary data.</text>
</comment>
<proteinExistence type="predicted"/>
<gene>
    <name evidence="1" type="ORF">N3K66_007918</name>
</gene>
<name>A0ACC0UTA6_9HYPO</name>